<organism evidence="1 2">
    <name type="scientific">Diploptera punctata</name>
    <name type="common">Pacific beetle cockroach</name>
    <dbReference type="NCBI Taxonomy" id="6984"/>
    <lineage>
        <taxon>Eukaryota</taxon>
        <taxon>Metazoa</taxon>
        <taxon>Ecdysozoa</taxon>
        <taxon>Arthropoda</taxon>
        <taxon>Hexapoda</taxon>
        <taxon>Insecta</taxon>
        <taxon>Pterygota</taxon>
        <taxon>Neoptera</taxon>
        <taxon>Polyneoptera</taxon>
        <taxon>Dictyoptera</taxon>
        <taxon>Blattodea</taxon>
        <taxon>Blaberoidea</taxon>
        <taxon>Blaberidae</taxon>
        <taxon>Diplopterinae</taxon>
        <taxon>Diploptera</taxon>
    </lineage>
</organism>
<evidence type="ECO:0000313" key="2">
    <source>
        <dbReference type="Proteomes" id="UP001233999"/>
    </source>
</evidence>
<accession>A0AAD8AF73</accession>
<proteinExistence type="predicted"/>
<reference evidence="1" key="1">
    <citation type="journal article" date="2023" name="IScience">
        <title>Live-bearing cockroach genome reveals convergent evolutionary mechanisms linked to viviparity in insects and beyond.</title>
        <authorList>
            <person name="Fouks B."/>
            <person name="Harrison M.C."/>
            <person name="Mikhailova A.A."/>
            <person name="Marchal E."/>
            <person name="English S."/>
            <person name="Carruthers M."/>
            <person name="Jennings E.C."/>
            <person name="Chiamaka E.L."/>
            <person name="Frigard R.A."/>
            <person name="Pippel M."/>
            <person name="Attardo G.M."/>
            <person name="Benoit J.B."/>
            <person name="Bornberg-Bauer E."/>
            <person name="Tobe S.S."/>
        </authorList>
    </citation>
    <scope>NUCLEOTIDE SEQUENCE</scope>
    <source>
        <strain evidence="1">Stay&amp;Tobe</strain>
    </source>
</reference>
<dbReference type="Proteomes" id="UP001233999">
    <property type="component" value="Unassembled WGS sequence"/>
</dbReference>
<gene>
    <name evidence="1" type="ORF">L9F63_011586</name>
</gene>
<sequence length="84" mass="9711">SECTSCERSLNYATKMARMLQSSTWTCVALIRHAPAPDNSNNPAEYDHKGQQMIASMDHLTRYTHKDMTFWKESSQVMSRGRKR</sequence>
<reference evidence="1" key="2">
    <citation type="submission" date="2023-05" db="EMBL/GenBank/DDBJ databases">
        <authorList>
            <person name="Fouks B."/>
        </authorList>
    </citation>
    <scope>NUCLEOTIDE SEQUENCE</scope>
    <source>
        <strain evidence="1">Stay&amp;Tobe</strain>
        <tissue evidence="1">Testes</tissue>
    </source>
</reference>
<feature type="non-terminal residue" evidence="1">
    <location>
        <position position="1"/>
    </location>
</feature>
<dbReference type="AlphaFoldDB" id="A0AAD8AF73"/>
<protein>
    <submittedName>
        <fullName evidence="1">Uncharacterized protein</fullName>
    </submittedName>
</protein>
<comment type="caution">
    <text evidence="1">The sequence shown here is derived from an EMBL/GenBank/DDBJ whole genome shotgun (WGS) entry which is preliminary data.</text>
</comment>
<feature type="non-terminal residue" evidence="1">
    <location>
        <position position="84"/>
    </location>
</feature>
<dbReference type="EMBL" id="JASPKZ010001600">
    <property type="protein sequence ID" value="KAJ9597585.1"/>
    <property type="molecule type" value="Genomic_DNA"/>
</dbReference>
<evidence type="ECO:0000313" key="1">
    <source>
        <dbReference type="EMBL" id="KAJ9597585.1"/>
    </source>
</evidence>
<name>A0AAD8AF73_DIPPU</name>
<keyword evidence="2" id="KW-1185">Reference proteome</keyword>